<protein>
    <submittedName>
        <fullName evidence="1">Uncharacterized protein</fullName>
    </submittedName>
</protein>
<evidence type="ECO:0000313" key="1">
    <source>
        <dbReference type="EMBL" id="JAD76257.1"/>
    </source>
</evidence>
<organism evidence="1">
    <name type="scientific">Arundo donax</name>
    <name type="common">Giant reed</name>
    <name type="synonym">Donax arundinaceus</name>
    <dbReference type="NCBI Taxonomy" id="35708"/>
    <lineage>
        <taxon>Eukaryota</taxon>
        <taxon>Viridiplantae</taxon>
        <taxon>Streptophyta</taxon>
        <taxon>Embryophyta</taxon>
        <taxon>Tracheophyta</taxon>
        <taxon>Spermatophyta</taxon>
        <taxon>Magnoliopsida</taxon>
        <taxon>Liliopsida</taxon>
        <taxon>Poales</taxon>
        <taxon>Poaceae</taxon>
        <taxon>PACMAD clade</taxon>
        <taxon>Arundinoideae</taxon>
        <taxon>Arundineae</taxon>
        <taxon>Arundo</taxon>
    </lineage>
</organism>
<sequence>MWPRCIHTHFNYIIEVILSYCGYYKSWHHLCSTFIISSFHFCCWPVQDVIECF</sequence>
<accession>A0A0A9CXN3</accession>
<dbReference type="EMBL" id="GBRH01221638">
    <property type="protein sequence ID" value="JAD76257.1"/>
    <property type="molecule type" value="Transcribed_RNA"/>
</dbReference>
<reference evidence="1" key="2">
    <citation type="journal article" date="2015" name="Data Brief">
        <title>Shoot transcriptome of the giant reed, Arundo donax.</title>
        <authorList>
            <person name="Barrero R.A."/>
            <person name="Guerrero F.D."/>
            <person name="Moolhuijzen P."/>
            <person name="Goolsby J.A."/>
            <person name="Tidwell J."/>
            <person name="Bellgard S.E."/>
            <person name="Bellgard M.I."/>
        </authorList>
    </citation>
    <scope>NUCLEOTIDE SEQUENCE</scope>
    <source>
        <tissue evidence="1">Shoot tissue taken approximately 20 cm above the soil surface</tissue>
    </source>
</reference>
<proteinExistence type="predicted"/>
<reference evidence="1" key="1">
    <citation type="submission" date="2014-09" db="EMBL/GenBank/DDBJ databases">
        <authorList>
            <person name="Magalhaes I.L.F."/>
            <person name="Oliveira U."/>
            <person name="Santos F.R."/>
            <person name="Vidigal T.H.D.A."/>
            <person name="Brescovit A.D."/>
            <person name="Santos A.J."/>
        </authorList>
    </citation>
    <scope>NUCLEOTIDE SEQUENCE</scope>
    <source>
        <tissue evidence="1">Shoot tissue taken approximately 20 cm above the soil surface</tissue>
    </source>
</reference>
<name>A0A0A9CXN3_ARUDO</name>
<dbReference type="AlphaFoldDB" id="A0A0A9CXN3"/>